<organism evidence="3 4">
    <name type="scientific">Hibiscus sabdariffa</name>
    <name type="common">roselle</name>
    <dbReference type="NCBI Taxonomy" id="183260"/>
    <lineage>
        <taxon>Eukaryota</taxon>
        <taxon>Viridiplantae</taxon>
        <taxon>Streptophyta</taxon>
        <taxon>Embryophyta</taxon>
        <taxon>Tracheophyta</taxon>
        <taxon>Spermatophyta</taxon>
        <taxon>Magnoliopsida</taxon>
        <taxon>eudicotyledons</taxon>
        <taxon>Gunneridae</taxon>
        <taxon>Pentapetalae</taxon>
        <taxon>rosids</taxon>
        <taxon>malvids</taxon>
        <taxon>Malvales</taxon>
        <taxon>Malvaceae</taxon>
        <taxon>Malvoideae</taxon>
        <taxon>Hibiscus</taxon>
    </lineage>
</organism>
<evidence type="ECO:0000313" key="4">
    <source>
        <dbReference type="Proteomes" id="UP001396334"/>
    </source>
</evidence>
<evidence type="ECO:0000256" key="1">
    <source>
        <dbReference type="PROSITE-ProRule" id="PRU00175"/>
    </source>
</evidence>
<comment type="caution">
    <text evidence="3">The sequence shown here is derived from an EMBL/GenBank/DDBJ whole genome shotgun (WGS) entry which is preliminary data.</text>
</comment>
<evidence type="ECO:0000313" key="3">
    <source>
        <dbReference type="EMBL" id="KAK8985506.1"/>
    </source>
</evidence>
<dbReference type="PANTHER" id="PTHR31315:SF1">
    <property type="entry name" value="PROTEIN SIP5"/>
    <property type="match status" value="1"/>
</dbReference>
<dbReference type="PROSITE" id="PS50089">
    <property type="entry name" value="ZF_RING_2"/>
    <property type="match status" value="1"/>
</dbReference>
<keyword evidence="4" id="KW-1185">Reference proteome</keyword>
<dbReference type="InterPro" id="IPR039301">
    <property type="entry name" value="Sip5/DA2"/>
</dbReference>
<feature type="domain" description="RING-type" evidence="2">
    <location>
        <begin position="59"/>
        <end position="102"/>
    </location>
</feature>
<protein>
    <recommendedName>
        <fullName evidence="2">RING-type domain-containing protein</fullName>
    </recommendedName>
</protein>
<sequence length="439" mass="49030">MGNKLGRKRQVVDERYTRPQGLDLDIDVDIKKLRKLILESKLAPCYPGDDECCSDLEECPICFLYYPSLNRSRCCMKSICTECFLQMKNPNSARPSQCPFCKTPNYAVEYRGVKTKEEKGIEQIEEQRVIEAQLRMRQRELQDEEERMQKRRALSSSNAVALGEVQYSSVSGINIWWFCFSLVSILHSARHSSNLDLPPPPTPCIFFLFAAPSLGVEEVDSSQDSQAALMIKQSSNRKENRDDFDLDLEDIMVTEAIWQSIQDDSRRRNSNCREAASLVQYVSSDHYISPVTTTVDGSSSSASGGLVCAVAAFSEGQQMSGESSLDYNVNLPAFDMLPGSSSSCNLDRVAEYYPPARSPVDMSANGGMAPARRDEVEWDLVHESELANAEISYASSDVAEYAGTISTIPQQAETRIGFHNVPESYEEQMMLAGYGYING</sequence>
<reference evidence="3 4" key="1">
    <citation type="journal article" date="2024" name="G3 (Bethesda)">
        <title>Genome assembly of Hibiscus sabdariffa L. provides insights into metabolisms of medicinal natural products.</title>
        <authorList>
            <person name="Kim T."/>
        </authorList>
    </citation>
    <scope>NUCLEOTIDE SEQUENCE [LARGE SCALE GENOMIC DNA]</scope>
    <source>
        <strain evidence="3">TK-2024</strain>
        <tissue evidence="3">Old leaves</tissue>
    </source>
</reference>
<keyword evidence="1" id="KW-0863">Zinc-finger</keyword>
<gene>
    <name evidence="3" type="ORF">V6N11_068760</name>
</gene>
<name>A0ABR2PAP6_9ROSI</name>
<dbReference type="EMBL" id="JBBPBN010000069">
    <property type="protein sequence ID" value="KAK8985506.1"/>
    <property type="molecule type" value="Genomic_DNA"/>
</dbReference>
<keyword evidence="1" id="KW-0479">Metal-binding</keyword>
<dbReference type="PANTHER" id="PTHR31315">
    <property type="entry name" value="PROTEIN SIP5"/>
    <property type="match status" value="1"/>
</dbReference>
<evidence type="ECO:0000259" key="2">
    <source>
        <dbReference type="PROSITE" id="PS50089"/>
    </source>
</evidence>
<proteinExistence type="predicted"/>
<keyword evidence="1" id="KW-0862">Zinc</keyword>
<dbReference type="Proteomes" id="UP001396334">
    <property type="component" value="Unassembled WGS sequence"/>
</dbReference>
<accession>A0ABR2PAP6</accession>
<dbReference type="InterPro" id="IPR001841">
    <property type="entry name" value="Znf_RING"/>
</dbReference>